<dbReference type="Pfam" id="PF00149">
    <property type="entry name" value="Metallophos"/>
    <property type="match status" value="1"/>
</dbReference>
<gene>
    <name evidence="3" type="ORF">PSNMU_V1.4_AUG-EV-PASAV3_0007910</name>
</gene>
<feature type="region of interest" description="Disordered" evidence="1">
    <location>
        <begin position="249"/>
        <end position="274"/>
    </location>
</feature>
<dbReference type="InterPro" id="IPR051918">
    <property type="entry name" value="STPP_CPPED1"/>
</dbReference>
<dbReference type="InterPro" id="IPR004843">
    <property type="entry name" value="Calcineurin-like_PHP"/>
</dbReference>
<feature type="compositionally biased region" description="Polar residues" evidence="1">
    <location>
        <begin position="257"/>
        <end position="268"/>
    </location>
</feature>
<protein>
    <recommendedName>
        <fullName evidence="2">Calcineurin-like phosphoesterase domain-containing protein</fullName>
    </recommendedName>
</protein>
<keyword evidence="4" id="KW-1185">Reference proteome</keyword>
<dbReference type="EMBL" id="CAACVS010000018">
    <property type="protein sequence ID" value="VEU34097.1"/>
    <property type="molecule type" value="Genomic_DNA"/>
</dbReference>
<dbReference type="PANTHER" id="PTHR43143:SF1">
    <property type="entry name" value="SERINE_THREONINE-PROTEIN PHOSPHATASE CPPED1"/>
    <property type="match status" value="1"/>
</dbReference>
<feature type="region of interest" description="Disordered" evidence="1">
    <location>
        <begin position="1"/>
        <end position="61"/>
    </location>
</feature>
<dbReference type="OrthoDB" id="45007at2759"/>
<proteinExistence type="predicted"/>
<feature type="domain" description="Calcineurin-like phosphoesterase" evidence="2">
    <location>
        <begin position="73"/>
        <end position="348"/>
    </location>
</feature>
<accession>A0A448YW98</accession>
<feature type="compositionally biased region" description="Basic and acidic residues" evidence="1">
    <location>
        <begin position="1"/>
        <end position="10"/>
    </location>
</feature>
<dbReference type="Gene3D" id="3.60.21.10">
    <property type="match status" value="1"/>
</dbReference>
<name>A0A448YW98_9STRA</name>
<dbReference type="Proteomes" id="UP000291116">
    <property type="component" value="Unassembled WGS sequence"/>
</dbReference>
<dbReference type="InterPro" id="IPR029052">
    <property type="entry name" value="Metallo-depent_PP-like"/>
</dbReference>
<organism evidence="3 4">
    <name type="scientific">Pseudo-nitzschia multistriata</name>
    <dbReference type="NCBI Taxonomy" id="183589"/>
    <lineage>
        <taxon>Eukaryota</taxon>
        <taxon>Sar</taxon>
        <taxon>Stramenopiles</taxon>
        <taxon>Ochrophyta</taxon>
        <taxon>Bacillariophyta</taxon>
        <taxon>Bacillariophyceae</taxon>
        <taxon>Bacillariophycidae</taxon>
        <taxon>Bacillariales</taxon>
        <taxon>Bacillariaceae</taxon>
        <taxon>Pseudo-nitzschia</taxon>
    </lineage>
</organism>
<evidence type="ECO:0000256" key="1">
    <source>
        <dbReference type="SAM" id="MobiDB-lite"/>
    </source>
</evidence>
<dbReference type="PANTHER" id="PTHR43143">
    <property type="entry name" value="METALLOPHOSPHOESTERASE, CALCINEURIN SUPERFAMILY"/>
    <property type="match status" value="1"/>
</dbReference>
<sequence length="422" mass="48124">MTPRFDESQRGKTLLHPKLPQQRKIVPKNEGVDHGVSDETPKNHDRNKGSGNPIDDRTASTAASVLPKVSHSFVICADTQYGMITDNRNWDEEIEYSRKAIHFMNGMHPRPAFCCVCGDLTDMDRSFEVSKGARSRFTMEECDEVQLQQRKDFKVVWSELHEDIALVCLCGNHDVGNRPTKRSMELYRKEFGDDYLAFWSAPNVYNIVLNTTLFSASSGEETIEEMARDQFQWMEERLKEVRSAFSSPHHNLLKGEQPTSGQTITMSSKNDDTSNEQNNEAIIFVFGHHPWFLYDENEEPATMSGFCEWNNSRIPDSYFVIPKERRLPHLDLFRKYGVAASFSGHFHQNLVSETSFGMKMIVTGPLSAMLESTGKIEKKAQRHAEGLVLDEPDTLGVRLVEVLDDGSFRHEFISIVEGEKCK</sequence>
<dbReference type="AlphaFoldDB" id="A0A448YW98"/>
<evidence type="ECO:0000313" key="3">
    <source>
        <dbReference type="EMBL" id="VEU34097.1"/>
    </source>
</evidence>
<evidence type="ECO:0000313" key="4">
    <source>
        <dbReference type="Proteomes" id="UP000291116"/>
    </source>
</evidence>
<dbReference type="GO" id="GO:0016787">
    <property type="term" value="F:hydrolase activity"/>
    <property type="evidence" value="ECO:0007669"/>
    <property type="project" value="InterPro"/>
</dbReference>
<reference evidence="3 4" key="1">
    <citation type="submission" date="2019-01" db="EMBL/GenBank/DDBJ databases">
        <authorList>
            <person name="Ferrante I. M."/>
        </authorList>
    </citation>
    <scope>NUCLEOTIDE SEQUENCE [LARGE SCALE GENOMIC DNA]</scope>
    <source>
        <strain evidence="3 4">B856</strain>
    </source>
</reference>
<feature type="compositionally biased region" description="Basic and acidic residues" evidence="1">
    <location>
        <begin position="30"/>
        <end position="58"/>
    </location>
</feature>
<dbReference type="SUPFAM" id="SSF56300">
    <property type="entry name" value="Metallo-dependent phosphatases"/>
    <property type="match status" value="1"/>
</dbReference>
<evidence type="ECO:0000259" key="2">
    <source>
        <dbReference type="Pfam" id="PF00149"/>
    </source>
</evidence>